<sequence length="228" mass="26184">MRALLCGLLLVLLAPPAGCRPSGMTARELLERNVAVVRERELEPFLEQAYKVARMVLSEPALDRDVPGYSREDIIERKSGYRGVFNRQTIRSWLGQHYQPQSDLEVADVFEFRHYDELVRFLGADPEETGVTVPEELAARFPGFETDTWPATRVRFLGRMGVVHFSRALGPVILERERQGRDWSGLRLMEETGVVDRWALGYTTARGRIRGRLMLRARGLWAFWPLAR</sequence>
<name>A0A7V0T4N4_UNCW3</name>
<keyword evidence="1" id="KW-0732">Signal</keyword>
<reference evidence="2" key="1">
    <citation type="journal article" date="2020" name="mSystems">
        <title>Genome- and Community-Level Interaction Insights into Carbon Utilization and Element Cycling Functions of Hydrothermarchaeota in Hydrothermal Sediment.</title>
        <authorList>
            <person name="Zhou Z."/>
            <person name="Liu Y."/>
            <person name="Xu W."/>
            <person name="Pan J."/>
            <person name="Luo Z.H."/>
            <person name="Li M."/>
        </authorList>
    </citation>
    <scope>NUCLEOTIDE SEQUENCE [LARGE SCALE GENOMIC DNA]</scope>
    <source>
        <strain evidence="2">SpSt-1182</strain>
    </source>
</reference>
<protein>
    <submittedName>
        <fullName evidence="2">Uncharacterized protein</fullName>
    </submittedName>
</protein>
<gene>
    <name evidence="2" type="ORF">ENN51_00660</name>
</gene>
<proteinExistence type="predicted"/>
<evidence type="ECO:0000313" key="2">
    <source>
        <dbReference type="EMBL" id="HDQ98785.1"/>
    </source>
</evidence>
<dbReference type="AlphaFoldDB" id="A0A7V0T4N4"/>
<dbReference type="Proteomes" id="UP000885672">
    <property type="component" value="Unassembled WGS sequence"/>
</dbReference>
<feature type="signal peptide" evidence="1">
    <location>
        <begin position="1"/>
        <end position="19"/>
    </location>
</feature>
<feature type="chain" id="PRO_5030723136" evidence="1">
    <location>
        <begin position="20"/>
        <end position="228"/>
    </location>
</feature>
<organism evidence="2">
    <name type="scientific">candidate division WOR-3 bacterium</name>
    <dbReference type="NCBI Taxonomy" id="2052148"/>
    <lineage>
        <taxon>Bacteria</taxon>
        <taxon>Bacteria division WOR-3</taxon>
    </lineage>
</organism>
<evidence type="ECO:0000256" key="1">
    <source>
        <dbReference type="SAM" id="SignalP"/>
    </source>
</evidence>
<dbReference type="EMBL" id="DSBX01000020">
    <property type="protein sequence ID" value="HDQ98785.1"/>
    <property type="molecule type" value="Genomic_DNA"/>
</dbReference>
<accession>A0A7V0T4N4</accession>
<comment type="caution">
    <text evidence="2">The sequence shown here is derived from an EMBL/GenBank/DDBJ whole genome shotgun (WGS) entry which is preliminary data.</text>
</comment>